<sequence>MTDFKDKVVYQIYPKSFKDSNGDGIGDLKGITEKLDYLESLGVDYLWLTPFFVSPQKDNGYDVADYRKIDPVFGTMEELEELIQKAAEKGMGLMLDMVFNHTSTQHEWFQKALSGDREYMDYYIFKDGTPDEIPTNWVSKFGGPAWEYVPDLKKWYLHLFDVTQADLNWENPKVREELKEIIRFWKKKGIKGFRFDVVNLISKPEVFGDDLKGDGRRFYTDGRHVHEFLKELTHDTGIEDMVTVGEMSSTSLENCIRYSNPQEKELSMCFNFHHLKVDYKNGNKWELMEADILALKELFRKWQLGMQENDGWNAVFWCNHDQPRIVSRLGNDQAYWKESAKMLAACIHLMRGTPYIYQGEELGMTNAGFQEIGQYRDVESLNYYEILLKKGRTKEEALEILSKRSRDNGRTPMQWENRMNAGFSEADPWIEVPDNYKEINVEAEKKDQDSILEFYKELIRLRKERRVISDGRIEFLCQEDENILAYRRCLEAEEILVFCNFRGKHVTIGVDLDVEGADKQDAPYKKILGNYKGKRKEGVLRPYEVLVYEKKQIK</sequence>
<dbReference type="InterPro" id="IPR006047">
    <property type="entry name" value="GH13_cat_dom"/>
</dbReference>
<gene>
    <name evidence="3" type="primary">treC</name>
    <name evidence="3" type="ORF">HGO97_009680</name>
</gene>
<feature type="domain" description="Glycosyl hydrolase family 13 catalytic" evidence="2">
    <location>
        <begin position="11"/>
        <end position="410"/>
    </location>
</feature>
<dbReference type="PANTHER" id="PTHR10357">
    <property type="entry name" value="ALPHA-AMYLASE FAMILY MEMBER"/>
    <property type="match status" value="1"/>
</dbReference>
<evidence type="ECO:0000259" key="2">
    <source>
        <dbReference type="SMART" id="SM00642"/>
    </source>
</evidence>
<dbReference type="EC" id="3.2.1.93" evidence="1"/>
<reference evidence="3 4" key="1">
    <citation type="submission" date="2021-06" db="EMBL/GenBank/DDBJ databases">
        <title>Faecalicatena sp. nov. isolated from porcine feces.</title>
        <authorList>
            <person name="Oh B.S."/>
            <person name="Lee J.H."/>
        </authorList>
    </citation>
    <scope>NUCLEOTIDE SEQUENCE [LARGE SCALE GENOMIC DNA]</scope>
    <source>
        <strain evidence="3 4">AGMB00832</strain>
    </source>
</reference>
<keyword evidence="4" id="KW-1185">Reference proteome</keyword>
<dbReference type="Proteomes" id="UP000723714">
    <property type="component" value="Unassembled WGS sequence"/>
</dbReference>
<dbReference type="SMART" id="SM00642">
    <property type="entry name" value="Aamy"/>
    <property type="match status" value="1"/>
</dbReference>
<dbReference type="CDD" id="cd11333">
    <property type="entry name" value="AmyAc_SI_OligoGlu_DGase"/>
    <property type="match status" value="1"/>
</dbReference>
<evidence type="ECO:0000313" key="4">
    <source>
        <dbReference type="Proteomes" id="UP000723714"/>
    </source>
</evidence>
<protein>
    <recommendedName>
        <fullName evidence="1">Alpha,alpha-phosphotrehalase</fullName>
        <ecNumber evidence="1">3.2.1.93</ecNumber>
    </recommendedName>
</protein>
<dbReference type="Pfam" id="PF00128">
    <property type="entry name" value="Alpha-amylase"/>
    <property type="match status" value="1"/>
</dbReference>
<dbReference type="GO" id="GO:0008788">
    <property type="term" value="F:alpha,alpha-phosphotrehalase activity"/>
    <property type="evidence" value="ECO:0007669"/>
    <property type="project" value="UniProtKB-EC"/>
</dbReference>
<dbReference type="RefSeq" id="WP_216241098.1">
    <property type="nucleotide sequence ID" value="NZ_JABACJ020000007.1"/>
</dbReference>
<proteinExistence type="predicted"/>
<dbReference type="NCBIfam" id="TIGR02403">
    <property type="entry name" value="trehalose_treC"/>
    <property type="match status" value="1"/>
</dbReference>
<dbReference type="PANTHER" id="PTHR10357:SF217">
    <property type="entry name" value="TREHALOSE-6-PHOSPHATE HYDROLASE"/>
    <property type="match status" value="1"/>
</dbReference>
<evidence type="ECO:0000313" key="3">
    <source>
        <dbReference type="EMBL" id="MBU3876080.1"/>
    </source>
</evidence>
<organism evidence="3 4">
    <name type="scientific">Faecalicatena faecalis</name>
    <dbReference type="NCBI Taxonomy" id="2726362"/>
    <lineage>
        <taxon>Bacteria</taxon>
        <taxon>Bacillati</taxon>
        <taxon>Bacillota</taxon>
        <taxon>Clostridia</taxon>
        <taxon>Lachnospirales</taxon>
        <taxon>Lachnospiraceae</taxon>
        <taxon>Faecalicatena</taxon>
    </lineage>
</organism>
<keyword evidence="3" id="KW-0378">Hydrolase</keyword>
<dbReference type="NCBIfam" id="NF008183">
    <property type="entry name" value="PRK10933.1"/>
    <property type="match status" value="1"/>
</dbReference>
<accession>A0ABS6D3B0</accession>
<keyword evidence="3" id="KW-0326">Glycosidase</keyword>
<dbReference type="InterPro" id="IPR012769">
    <property type="entry name" value="Trehalose_TreC"/>
</dbReference>
<name>A0ABS6D3B0_9FIRM</name>
<evidence type="ECO:0000256" key="1">
    <source>
        <dbReference type="NCBIfam" id="TIGR02403"/>
    </source>
</evidence>
<dbReference type="EMBL" id="JABACJ020000007">
    <property type="protein sequence ID" value="MBU3876080.1"/>
    <property type="molecule type" value="Genomic_DNA"/>
</dbReference>
<comment type="caution">
    <text evidence="3">The sequence shown here is derived from an EMBL/GenBank/DDBJ whole genome shotgun (WGS) entry which is preliminary data.</text>
</comment>